<dbReference type="EMBL" id="JBHUMY010000001">
    <property type="protein sequence ID" value="MFD2658929.1"/>
    <property type="molecule type" value="Genomic_DNA"/>
</dbReference>
<evidence type="ECO:0000313" key="2">
    <source>
        <dbReference type="Proteomes" id="UP001597493"/>
    </source>
</evidence>
<protein>
    <submittedName>
        <fullName evidence="1">YheC/YheD family protein</fullName>
    </submittedName>
</protein>
<keyword evidence="2" id="KW-1185">Reference proteome</keyword>
<accession>A0ABW5QRB4</accession>
<dbReference type="Proteomes" id="UP001597493">
    <property type="component" value="Unassembled WGS sequence"/>
</dbReference>
<proteinExistence type="predicted"/>
<evidence type="ECO:0000313" key="1">
    <source>
        <dbReference type="EMBL" id="MFD2658929.1"/>
    </source>
</evidence>
<gene>
    <name evidence="1" type="ORF">ACFSW5_01470</name>
</gene>
<comment type="caution">
    <text evidence="1">The sequence shown here is derived from an EMBL/GenBank/DDBJ whole genome shotgun (WGS) entry which is preliminary data.</text>
</comment>
<organism evidence="1 2">
    <name type="scientific">Paenibacillus thailandensis</name>
    <dbReference type="NCBI Taxonomy" id="393250"/>
    <lineage>
        <taxon>Bacteria</taxon>
        <taxon>Bacillati</taxon>
        <taxon>Bacillota</taxon>
        <taxon>Bacilli</taxon>
        <taxon>Bacillales</taxon>
        <taxon>Paenibacillaceae</taxon>
        <taxon>Paenibacillus</taxon>
    </lineage>
</organism>
<dbReference type="Gene3D" id="3.30.470.20">
    <property type="entry name" value="ATP-grasp fold, B domain"/>
    <property type="match status" value="1"/>
</dbReference>
<dbReference type="InterPro" id="IPR026838">
    <property type="entry name" value="YheC/D"/>
</dbReference>
<dbReference type="Pfam" id="PF14398">
    <property type="entry name" value="ATPgrasp_YheCD"/>
    <property type="match status" value="1"/>
</dbReference>
<dbReference type="SUPFAM" id="SSF56059">
    <property type="entry name" value="Glutathione synthetase ATP-binding domain-like"/>
    <property type="match status" value="1"/>
</dbReference>
<name>A0ABW5QRB4_9BACL</name>
<reference evidence="2" key="1">
    <citation type="journal article" date="2019" name="Int. J. Syst. Evol. Microbiol.">
        <title>The Global Catalogue of Microorganisms (GCM) 10K type strain sequencing project: providing services to taxonomists for standard genome sequencing and annotation.</title>
        <authorList>
            <consortium name="The Broad Institute Genomics Platform"/>
            <consortium name="The Broad Institute Genome Sequencing Center for Infectious Disease"/>
            <person name="Wu L."/>
            <person name="Ma J."/>
        </authorList>
    </citation>
    <scope>NUCLEOTIDE SEQUENCE [LARGE SCALE GENOMIC DNA]</scope>
    <source>
        <strain evidence="2">TISTR 1827</strain>
    </source>
</reference>
<dbReference type="RefSeq" id="WP_379268946.1">
    <property type="nucleotide sequence ID" value="NZ_JBHUMY010000001.1"/>
</dbReference>
<sequence length="389" mass="44255">MTQPVLGILTLYLNDNGALEEKDIYAKMTAAGQQIGLDLFVFTPDDVDFKKNKINALFYHTDTHKWTRKWTSFPHMIYDRCRIQKSPRFEKLREFRKKYGQLTFLNRPLRNKWTVHKTLQQDERFKSYLPAAKLAESAQDVAEMLQKYPLLYVKPINGTGGRGILRIERKKGGRLLLQGRDQARRIITPAYITHSELASFLRNWNIGNVKHIVQQGLQLKLPNGRVHDYRMLVQKDRTGKWQVTGCAGRMGPARSVTSNLHGGGHAIGMTELLNMWVGEDKADAVKADAESFGVAVAQYLEKSFGRLCELALDLAIDRKGRVWLLEVNPKPAREVFRQAGEMDTYRNSILRPLEYALWVNEQKKIRKAAGKTAAASASFSKAAPNLEIG</sequence>